<feature type="domain" description="HTH cro/C1-type" evidence="1">
    <location>
        <begin position="7"/>
        <end position="61"/>
    </location>
</feature>
<keyword evidence="3" id="KW-1185">Reference proteome</keyword>
<dbReference type="SMART" id="SM00530">
    <property type="entry name" value="HTH_XRE"/>
    <property type="match status" value="1"/>
</dbReference>
<dbReference type="InterPro" id="IPR001387">
    <property type="entry name" value="Cro/C1-type_HTH"/>
</dbReference>
<gene>
    <name evidence="2" type="ORF">HMPREF9444_01010</name>
</gene>
<dbReference type="EMBL" id="AEVO01000049">
    <property type="protein sequence ID" value="EFY07176.1"/>
    <property type="molecule type" value="Genomic_DNA"/>
</dbReference>
<dbReference type="Proteomes" id="UP000018458">
    <property type="component" value="Unassembled WGS sequence"/>
</dbReference>
<dbReference type="PROSITE" id="PS50943">
    <property type="entry name" value="HTH_CROC1"/>
    <property type="match status" value="1"/>
</dbReference>
<comment type="caution">
    <text evidence="2">The sequence shown here is derived from an EMBL/GenBank/DDBJ whole genome shotgun (WGS) entry which is preliminary data.</text>
</comment>
<protein>
    <submittedName>
        <fullName evidence="2">DNA-binding helix-turn-helix protein</fullName>
    </submittedName>
</protein>
<dbReference type="InterPro" id="IPR010982">
    <property type="entry name" value="Lambda_DNA-bd_dom_sf"/>
</dbReference>
<keyword evidence="2" id="KW-0238">DNA-binding</keyword>
<dbReference type="SUPFAM" id="SSF47413">
    <property type="entry name" value="lambda repressor-like DNA-binding domains"/>
    <property type="match status" value="1"/>
</dbReference>
<name>E8LJX4_SUCHY</name>
<sequence>MKISQKLKELRKENQLTQGKLAELSGINHSAIRKYEIDINVPQDQHIQNLAKTFNISPLCLKSFDSCDIKLDTKGDLLATLVLLIKSGFLEYSLDKTHHRFTLKLNSKLENVLSIISELGKTLDLKNTEMQLKDEILIEDFYSWLCKYTEIVKLKQEEKEIPENLKNEIEEIEFNLMSLQEKLTQK</sequence>
<dbReference type="STRING" id="762983.HMPREF9444_01010"/>
<dbReference type="CDD" id="cd00093">
    <property type="entry name" value="HTH_XRE"/>
    <property type="match status" value="1"/>
</dbReference>
<dbReference type="Pfam" id="PF01381">
    <property type="entry name" value="HTH_3"/>
    <property type="match status" value="1"/>
</dbReference>
<dbReference type="OrthoDB" id="5678656at2"/>
<evidence type="ECO:0000313" key="3">
    <source>
        <dbReference type="Proteomes" id="UP000018458"/>
    </source>
</evidence>
<reference evidence="2 3" key="1">
    <citation type="submission" date="2011-01" db="EMBL/GenBank/DDBJ databases">
        <authorList>
            <person name="Weinstock G."/>
            <person name="Sodergren E."/>
            <person name="Clifton S."/>
            <person name="Fulton L."/>
            <person name="Fulton B."/>
            <person name="Courtney L."/>
            <person name="Fronick C."/>
            <person name="Harrison M."/>
            <person name="Strong C."/>
            <person name="Farmer C."/>
            <person name="Delahaunty K."/>
            <person name="Markovic C."/>
            <person name="Hall O."/>
            <person name="Minx P."/>
            <person name="Tomlinson C."/>
            <person name="Mitreva M."/>
            <person name="Hou S."/>
            <person name="Chen J."/>
            <person name="Wollam A."/>
            <person name="Pepin K.H."/>
            <person name="Johnson M."/>
            <person name="Bhonagiri V."/>
            <person name="Zhang X."/>
            <person name="Suruliraj S."/>
            <person name="Warren W."/>
            <person name="Chinwalla A."/>
            <person name="Mardis E.R."/>
            <person name="Wilson R.K."/>
        </authorList>
    </citation>
    <scope>NUCLEOTIDE SEQUENCE [LARGE SCALE GENOMIC DNA]</scope>
    <source>
        <strain evidence="3">DSM 22608 / JCM 16073 / KCTC 15190 / YIT 12066</strain>
    </source>
</reference>
<accession>E8LJX4</accession>
<dbReference type="eggNOG" id="COG1396">
    <property type="taxonomic scope" value="Bacteria"/>
</dbReference>
<dbReference type="GO" id="GO:0003677">
    <property type="term" value="F:DNA binding"/>
    <property type="evidence" value="ECO:0007669"/>
    <property type="project" value="UniProtKB-KW"/>
</dbReference>
<organism evidence="2 3">
    <name type="scientific">Succinatimonas hippei (strain DSM 22608 / JCM 16073 / KCTC 15190 / YIT 12066)</name>
    <dbReference type="NCBI Taxonomy" id="762983"/>
    <lineage>
        <taxon>Bacteria</taxon>
        <taxon>Pseudomonadati</taxon>
        <taxon>Pseudomonadota</taxon>
        <taxon>Gammaproteobacteria</taxon>
        <taxon>Aeromonadales</taxon>
        <taxon>Succinivibrionaceae</taxon>
        <taxon>Succinatimonas</taxon>
    </lineage>
</organism>
<proteinExistence type="predicted"/>
<dbReference type="RefSeq" id="WP_009143212.1">
    <property type="nucleotide sequence ID" value="NZ_GL830986.1"/>
</dbReference>
<evidence type="ECO:0000259" key="1">
    <source>
        <dbReference type="PROSITE" id="PS50943"/>
    </source>
</evidence>
<evidence type="ECO:0000313" key="2">
    <source>
        <dbReference type="EMBL" id="EFY07176.1"/>
    </source>
</evidence>
<dbReference type="HOGENOM" id="CLU_1453700_0_0_6"/>
<dbReference type="Gene3D" id="1.10.260.40">
    <property type="entry name" value="lambda repressor-like DNA-binding domains"/>
    <property type="match status" value="1"/>
</dbReference>
<dbReference type="AlphaFoldDB" id="E8LJX4"/>